<name>A0ACB9TK22_HOLOL</name>
<dbReference type="Proteomes" id="UP001056778">
    <property type="component" value="Chromosome 2"/>
</dbReference>
<keyword evidence="2" id="KW-1185">Reference proteome</keyword>
<dbReference type="EMBL" id="CM043016">
    <property type="protein sequence ID" value="KAI4467226.1"/>
    <property type="molecule type" value="Genomic_DNA"/>
</dbReference>
<protein>
    <submittedName>
        <fullName evidence="1">Uncharacterized protein</fullName>
    </submittedName>
</protein>
<gene>
    <name evidence="1" type="ORF">MML48_2g00012142</name>
</gene>
<sequence length="96" mass="10661">MARKLSGDLRALVLVYNSPEAVPPPLLLTTLKHLQMRTKAEICKLQPNDSEMKSSKESTEPFSTDKPGTSKSSEESKTPTETKCETSKPAELKERK</sequence>
<organism evidence="1 2">
    <name type="scientific">Holotrichia oblita</name>
    <name type="common">Chafer beetle</name>
    <dbReference type="NCBI Taxonomy" id="644536"/>
    <lineage>
        <taxon>Eukaryota</taxon>
        <taxon>Metazoa</taxon>
        <taxon>Ecdysozoa</taxon>
        <taxon>Arthropoda</taxon>
        <taxon>Hexapoda</taxon>
        <taxon>Insecta</taxon>
        <taxon>Pterygota</taxon>
        <taxon>Neoptera</taxon>
        <taxon>Endopterygota</taxon>
        <taxon>Coleoptera</taxon>
        <taxon>Polyphaga</taxon>
        <taxon>Scarabaeiformia</taxon>
        <taxon>Scarabaeidae</taxon>
        <taxon>Melolonthinae</taxon>
        <taxon>Holotrichia</taxon>
    </lineage>
</organism>
<reference evidence="1" key="1">
    <citation type="submission" date="2022-04" db="EMBL/GenBank/DDBJ databases">
        <title>Chromosome-scale genome assembly of Holotrichia oblita Faldermann.</title>
        <authorList>
            <person name="Rongchong L."/>
        </authorList>
    </citation>
    <scope>NUCLEOTIDE SEQUENCE</scope>
    <source>
        <strain evidence="1">81SQS9</strain>
    </source>
</reference>
<evidence type="ECO:0000313" key="1">
    <source>
        <dbReference type="EMBL" id="KAI4467226.1"/>
    </source>
</evidence>
<proteinExistence type="predicted"/>
<accession>A0ACB9TK22</accession>
<evidence type="ECO:0000313" key="2">
    <source>
        <dbReference type="Proteomes" id="UP001056778"/>
    </source>
</evidence>
<comment type="caution">
    <text evidence="1">The sequence shown here is derived from an EMBL/GenBank/DDBJ whole genome shotgun (WGS) entry which is preliminary data.</text>
</comment>